<dbReference type="AlphaFoldDB" id="A0A067GMX4"/>
<evidence type="ECO:0000256" key="1">
    <source>
        <dbReference type="SAM" id="MobiDB-lite"/>
    </source>
</evidence>
<gene>
    <name evidence="2" type="ORF">CISIN_1g035348mg</name>
</gene>
<keyword evidence="3" id="KW-1185">Reference proteome</keyword>
<name>A0A067GMX4_CITSI</name>
<feature type="compositionally biased region" description="Polar residues" evidence="1">
    <location>
        <begin position="58"/>
        <end position="67"/>
    </location>
</feature>
<feature type="region of interest" description="Disordered" evidence="1">
    <location>
        <begin position="37"/>
        <end position="67"/>
    </location>
</feature>
<protein>
    <submittedName>
        <fullName evidence="2">Uncharacterized protein</fullName>
    </submittedName>
</protein>
<evidence type="ECO:0000313" key="3">
    <source>
        <dbReference type="Proteomes" id="UP000027120"/>
    </source>
</evidence>
<dbReference type="EMBL" id="KK784881">
    <property type="protein sequence ID" value="KDO76752.1"/>
    <property type="molecule type" value="Genomic_DNA"/>
</dbReference>
<sequence>MRVARSYDKESVARKSYSIQGLCQPWDRKCSKARITAETSTEKMSDSLRTNQKHLRNNHNGPKNPSS</sequence>
<organism evidence="2 3">
    <name type="scientific">Citrus sinensis</name>
    <name type="common">Sweet orange</name>
    <name type="synonym">Citrus aurantium var. sinensis</name>
    <dbReference type="NCBI Taxonomy" id="2711"/>
    <lineage>
        <taxon>Eukaryota</taxon>
        <taxon>Viridiplantae</taxon>
        <taxon>Streptophyta</taxon>
        <taxon>Embryophyta</taxon>
        <taxon>Tracheophyta</taxon>
        <taxon>Spermatophyta</taxon>
        <taxon>Magnoliopsida</taxon>
        <taxon>eudicotyledons</taxon>
        <taxon>Gunneridae</taxon>
        <taxon>Pentapetalae</taxon>
        <taxon>rosids</taxon>
        <taxon>malvids</taxon>
        <taxon>Sapindales</taxon>
        <taxon>Rutaceae</taxon>
        <taxon>Aurantioideae</taxon>
        <taxon>Citrus</taxon>
    </lineage>
</organism>
<accession>A0A067GMX4</accession>
<reference evidence="2 3" key="1">
    <citation type="submission" date="2014-04" db="EMBL/GenBank/DDBJ databases">
        <authorList>
            <consortium name="International Citrus Genome Consortium"/>
            <person name="Gmitter F."/>
            <person name="Chen C."/>
            <person name="Farmerie W."/>
            <person name="Harkins T."/>
            <person name="Desany B."/>
            <person name="Mohiuddin M."/>
            <person name="Kodira C."/>
            <person name="Borodovsky M."/>
            <person name="Lomsadze A."/>
            <person name="Burns P."/>
            <person name="Jenkins J."/>
            <person name="Prochnik S."/>
            <person name="Shu S."/>
            <person name="Chapman J."/>
            <person name="Pitluck S."/>
            <person name="Schmutz J."/>
            <person name="Rokhsar D."/>
        </authorList>
    </citation>
    <scope>NUCLEOTIDE SEQUENCE</scope>
</reference>
<dbReference type="Proteomes" id="UP000027120">
    <property type="component" value="Unassembled WGS sequence"/>
</dbReference>
<proteinExistence type="predicted"/>
<evidence type="ECO:0000313" key="2">
    <source>
        <dbReference type="EMBL" id="KDO76752.1"/>
    </source>
</evidence>